<keyword evidence="7" id="KW-1185">Reference proteome</keyword>
<dbReference type="Gene3D" id="1.10.10.970">
    <property type="entry name" value="RNA 2'-phosphotransferase, Tpt1/KptA family, N-terminal domain"/>
    <property type="match status" value="1"/>
</dbReference>
<dbReference type="EC" id="2.7.1.-" evidence="5"/>
<accession>A0A2P7QFF3</accession>
<dbReference type="Proteomes" id="UP000241167">
    <property type="component" value="Unassembled WGS sequence"/>
</dbReference>
<dbReference type="HAMAP" id="MF_00299">
    <property type="entry name" value="KptA"/>
    <property type="match status" value="1"/>
</dbReference>
<gene>
    <name evidence="5" type="primary">kptA</name>
    <name evidence="6" type="ORF">C7I55_25010</name>
</gene>
<evidence type="ECO:0000256" key="2">
    <source>
        <dbReference type="ARBA" id="ARBA00022679"/>
    </source>
</evidence>
<evidence type="ECO:0000313" key="7">
    <source>
        <dbReference type="Proteomes" id="UP000241167"/>
    </source>
</evidence>
<comment type="similarity">
    <text evidence="1 5">Belongs to the KptA/TPT1 family.</text>
</comment>
<name>A0A2P7QFF3_9SPHN</name>
<dbReference type="GO" id="GO:0003950">
    <property type="term" value="F:NAD+ poly-ADP-ribosyltransferase activity"/>
    <property type="evidence" value="ECO:0007669"/>
    <property type="project" value="InterPro"/>
</dbReference>
<dbReference type="AlphaFoldDB" id="A0A2P7QFF3"/>
<dbReference type="GO" id="GO:0006388">
    <property type="term" value="P:tRNA splicing, via endonucleolytic cleavage and ligation"/>
    <property type="evidence" value="ECO:0007669"/>
    <property type="project" value="UniProtKB-UniRule"/>
</dbReference>
<dbReference type="SUPFAM" id="SSF56399">
    <property type="entry name" value="ADP-ribosylation"/>
    <property type="match status" value="1"/>
</dbReference>
<evidence type="ECO:0000256" key="5">
    <source>
        <dbReference type="HAMAP-Rule" id="MF_00299"/>
    </source>
</evidence>
<dbReference type="PANTHER" id="PTHR12684:SF2">
    <property type="entry name" value="TRNA 2'-PHOSPHOTRANSFERASE 1"/>
    <property type="match status" value="1"/>
</dbReference>
<keyword evidence="2 5" id="KW-0808">Transferase</keyword>
<dbReference type="InterPro" id="IPR042081">
    <property type="entry name" value="RNA_2'-PTrans_C"/>
</dbReference>
<dbReference type="Gene3D" id="3.20.170.30">
    <property type="match status" value="1"/>
</dbReference>
<dbReference type="GO" id="GO:0000215">
    <property type="term" value="F:tRNA 2'-phosphotransferase activity"/>
    <property type="evidence" value="ECO:0007669"/>
    <property type="project" value="TreeGrafter"/>
</dbReference>
<dbReference type="InterPro" id="IPR022928">
    <property type="entry name" value="RNA_2'-PTrans_KptA"/>
</dbReference>
<evidence type="ECO:0000313" key="6">
    <source>
        <dbReference type="EMBL" id="PSJ36655.1"/>
    </source>
</evidence>
<proteinExistence type="inferred from homology"/>
<evidence type="ECO:0000256" key="1">
    <source>
        <dbReference type="ARBA" id="ARBA00009836"/>
    </source>
</evidence>
<dbReference type="OrthoDB" id="4537997at2"/>
<comment type="caution">
    <text evidence="6">The sequence shown here is derived from an EMBL/GenBank/DDBJ whole genome shotgun (WGS) entry which is preliminary data.</text>
</comment>
<evidence type="ECO:0000256" key="4">
    <source>
        <dbReference type="ARBA" id="ARBA00025212"/>
    </source>
</evidence>
<dbReference type="EMBL" id="PXYI01000012">
    <property type="protein sequence ID" value="PSJ36655.1"/>
    <property type="molecule type" value="Genomic_DNA"/>
</dbReference>
<organism evidence="6 7">
    <name type="scientific">Allosphingosinicella deserti</name>
    <dbReference type="NCBI Taxonomy" id="2116704"/>
    <lineage>
        <taxon>Bacteria</taxon>
        <taxon>Pseudomonadati</taxon>
        <taxon>Pseudomonadota</taxon>
        <taxon>Alphaproteobacteria</taxon>
        <taxon>Sphingomonadales</taxon>
        <taxon>Sphingomonadaceae</taxon>
        <taxon>Allosphingosinicella</taxon>
    </lineage>
</organism>
<evidence type="ECO:0000256" key="3">
    <source>
        <dbReference type="ARBA" id="ARBA00023027"/>
    </source>
</evidence>
<dbReference type="Pfam" id="PF01885">
    <property type="entry name" value="PTS_2-RNA"/>
    <property type="match status" value="1"/>
</dbReference>
<dbReference type="RefSeq" id="WP_106515787.1">
    <property type="nucleotide sequence ID" value="NZ_PXYI01000012.1"/>
</dbReference>
<dbReference type="InterPro" id="IPR002745">
    <property type="entry name" value="Ptrans_KptA/Tpt1"/>
</dbReference>
<sequence length="182" mass="20223">MTKQISKFLSLLLRHQPERAGLTLDPQGWVPTGAVVAALRSRFGTFSREDLERLVAGSDKQRFAFDESGERIRANQGHSVSVDLGLDAAAPPTILFHGTSRRFLGSILEQGLIKSRRQYVHLSHHVETAEKVARRRAGETVILEIASRRMAAEGYVFFRSANGVWLTDSVPPCFLAILSDPR</sequence>
<keyword evidence="3 5" id="KW-0520">NAD</keyword>
<protein>
    <recommendedName>
        <fullName evidence="5">Probable RNA 2'-phosphotransferase</fullName>
        <ecNumber evidence="5">2.7.1.-</ecNumber>
    </recommendedName>
</protein>
<reference evidence="6 7" key="1">
    <citation type="submission" date="2018-03" db="EMBL/GenBank/DDBJ databases">
        <title>The draft genome of Sphingosinicella sp. GL-C-18.</title>
        <authorList>
            <person name="Liu L."/>
            <person name="Li L."/>
            <person name="Liang L."/>
            <person name="Zhang X."/>
            <person name="Wang T."/>
        </authorList>
    </citation>
    <scope>NUCLEOTIDE SEQUENCE [LARGE SCALE GENOMIC DNA]</scope>
    <source>
        <strain evidence="6 7">GL-C-18</strain>
    </source>
</reference>
<comment type="function">
    <text evidence="4 5">Removes the 2'-phosphate from RNA via an intermediate in which the phosphate is ADP-ribosylated by NAD followed by a presumed transesterification to release the RNA and generate ADP-ribose 1''-2''-cyclic phosphate (APPR&gt;P). May function as an ADP-ribosylase.</text>
</comment>
<dbReference type="PANTHER" id="PTHR12684">
    <property type="entry name" value="PUTATIVE PHOSPHOTRANSFERASE"/>
    <property type="match status" value="1"/>
</dbReference>
<dbReference type="InterPro" id="IPR042080">
    <property type="entry name" value="RNA_2'-PTrans_N"/>
</dbReference>